<dbReference type="SUPFAM" id="SSF51735">
    <property type="entry name" value="NAD(P)-binding Rossmann-fold domains"/>
    <property type="match status" value="1"/>
</dbReference>
<dbReference type="AlphaFoldDB" id="A0A2N7FH24"/>
<organism evidence="4 5">
    <name type="scientific">Vibrio splendidus</name>
    <dbReference type="NCBI Taxonomy" id="29497"/>
    <lineage>
        <taxon>Bacteria</taxon>
        <taxon>Pseudomonadati</taxon>
        <taxon>Pseudomonadota</taxon>
        <taxon>Gammaproteobacteria</taxon>
        <taxon>Vibrionales</taxon>
        <taxon>Vibrionaceae</taxon>
        <taxon>Vibrio</taxon>
    </lineage>
</organism>
<dbReference type="InterPro" id="IPR051911">
    <property type="entry name" value="SDR_oxidoreductase"/>
</dbReference>
<evidence type="ECO:0000256" key="2">
    <source>
        <dbReference type="ARBA" id="ARBA00023002"/>
    </source>
</evidence>
<dbReference type="InterPro" id="IPR020904">
    <property type="entry name" value="Sc_DH/Rdtase_CS"/>
</dbReference>
<evidence type="ECO:0000313" key="4">
    <source>
        <dbReference type="EMBL" id="PMJ68599.1"/>
    </source>
</evidence>
<dbReference type="InterPro" id="IPR002347">
    <property type="entry name" value="SDR_fam"/>
</dbReference>
<evidence type="ECO:0000313" key="5">
    <source>
        <dbReference type="Proteomes" id="UP000235330"/>
    </source>
</evidence>
<protein>
    <submittedName>
        <fullName evidence="4">Short-chain dehydrogenase/reductase</fullName>
    </submittedName>
</protein>
<proteinExistence type="inferred from homology"/>
<gene>
    <name evidence="4" type="ORF">BCU17_02130</name>
</gene>
<dbReference type="Proteomes" id="UP000235330">
    <property type="component" value="Unassembled WGS sequence"/>
</dbReference>
<dbReference type="Pfam" id="PF00106">
    <property type="entry name" value="adh_short"/>
    <property type="match status" value="1"/>
</dbReference>
<dbReference type="GO" id="GO:0016491">
    <property type="term" value="F:oxidoreductase activity"/>
    <property type="evidence" value="ECO:0007669"/>
    <property type="project" value="UniProtKB-KW"/>
</dbReference>
<dbReference type="InterPro" id="IPR036291">
    <property type="entry name" value="NAD(P)-bd_dom_sf"/>
</dbReference>
<evidence type="ECO:0000256" key="3">
    <source>
        <dbReference type="RuleBase" id="RU000363"/>
    </source>
</evidence>
<evidence type="ECO:0000256" key="1">
    <source>
        <dbReference type="ARBA" id="ARBA00006484"/>
    </source>
</evidence>
<dbReference type="PRINTS" id="PR00081">
    <property type="entry name" value="GDHRDH"/>
</dbReference>
<name>A0A2N7FH24_VIBSP</name>
<comment type="caution">
    <text evidence="4">The sequence shown here is derived from an EMBL/GenBank/DDBJ whole genome shotgun (WGS) entry which is preliminary data.</text>
</comment>
<dbReference type="EMBL" id="MCWU01000013">
    <property type="protein sequence ID" value="PMJ68599.1"/>
    <property type="molecule type" value="Genomic_DNA"/>
</dbReference>
<dbReference type="PANTHER" id="PTHR43976">
    <property type="entry name" value="SHORT CHAIN DEHYDROGENASE"/>
    <property type="match status" value="1"/>
</dbReference>
<sequence>MQKRILVLGASSGIGFELVETLLTQNHIVYCAARRIDRLQPLAEKGAKVLAVDVRNESDVQAIFDKIMSEQSGIDIVYANAGYAIAGPVEDTSIEKAKQQLDTNLFGAARVARAALPIMRQQGGGRLIFTTSIAGRVSTSMNSWYSASKHALNGLAKGLAQEVADFNIKIITIEPGCVQTEFDAIQLGDMLDSNSLPEYAPLVKKSHRFLDQAYSKGVSPTSTVKIMIKAGMAANPKLSYRSTWDARLMWWAQSVIGERAMGQIFLKLIHRISS</sequence>
<dbReference type="PROSITE" id="PS00061">
    <property type="entry name" value="ADH_SHORT"/>
    <property type="match status" value="1"/>
</dbReference>
<dbReference type="Gene3D" id="3.40.50.720">
    <property type="entry name" value="NAD(P)-binding Rossmann-like Domain"/>
    <property type="match status" value="1"/>
</dbReference>
<dbReference type="PRINTS" id="PR00080">
    <property type="entry name" value="SDRFAMILY"/>
</dbReference>
<dbReference type="CDD" id="cd05374">
    <property type="entry name" value="17beta-HSD-like_SDR_c"/>
    <property type="match status" value="1"/>
</dbReference>
<comment type="similarity">
    <text evidence="1 3">Belongs to the short-chain dehydrogenases/reductases (SDR) family.</text>
</comment>
<accession>A0A2N7FH24</accession>
<reference evidence="5" key="1">
    <citation type="submission" date="2016-07" db="EMBL/GenBank/DDBJ databases">
        <title>Nontailed viruses are major unrecognized killers of bacteria in the ocean.</title>
        <authorList>
            <person name="Kauffman K."/>
            <person name="Hussain F."/>
            <person name="Yang J."/>
            <person name="Arevalo P."/>
            <person name="Brown J."/>
            <person name="Cutler M."/>
            <person name="Kelly L."/>
            <person name="Polz M.F."/>
        </authorList>
    </citation>
    <scope>NUCLEOTIDE SEQUENCE [LARGE SCALE GENOMIC DNA]</scope>
    <source>
        <strain evidence="5">10N.261.55.E11</strain>
    </source>
</reference>
<dbReference type="RefSeq" id="WP_102515869.1">
    <property type="nucleotide sequence ID" value="NZ_CAWNSM010000013.1"/>
</dbReference>
<keyword evidence="2" id="KW-0560">Oxidoreductase</keyword>
<dbReference type="PANTHER" id="PTHR43976:SF16">
    <property type="entry name" value="SHORT-CHAIN DEHYDROGENASE_REDUCTASE FAMILY PROTEIN"/>
    <property type="match status" value="1"/>
</dbReference>